<feature type="binding site" evidence="6">
    <location>
        <position position="420"/>
    </location>
    <ligand>
        <name>Ni(2+)</name>
        <dbReference type="ChEBI" id="CHEBI:49786"/>
    </ligand>
</feature>
<keyword evidence="5" id="KW-0560">Oxidoreductase</keyword>
<sequence>MAKNINCDIDVHHLTRVEGHGNIEIRIRDGKLEKAQWAVVETPRFFEVMVKGMSAERVPFLTSRICGICSISHALASIRSLERAMGITPPPAAEKLRLLAMHGETLQSHALHIFFLAVPDFVGTPSVLPLIESNPEIVQTGLRLKEAGNSISALITGRCTHPVSLVLGGVSKAPGKKELQALRAQLLQCIPDLAATAEFCATLSIPDFERETEFVSLYNDSTYPYIGGDLLSTDGVRREENDYLAMTNEYSPEFTTTKFTRLSRESFAAGALARCNNNAGLLRPEAQKTAGDFGLAPVCHNPFMNNIAQLVECVHIVHDAVAHIDELLEDPLDRIRSAWKPRAGAATGAVEAPRGILYHHMETDEHGKIVKGDCIIPTTQNNANIHHDLDALARWALERGKKDGEIQLLCEMLVRAYDPCISCSVH</sequence>
<comment type="caution">
    <text evidence="7">The sequence shown here is derived from an EMBL/GenBank/DDBJ whole genome shotgun (WGS) entry which is preliminary data.</text>
</comment>
<feature type="binding site" evidence="6">
    <location>
        <position position="69"/>
    </location>
    <ligand>
        <name>Ni(2+)</name>
        <dbReference type="ChEBI" id="CHEBI:49786"/>
    </ligand>
</feature>
<keyword evidence="4 6" id="KW-0479">Metal-binding</keyword>
<dbReference type="Proteomes" id="UP000309544">
    <property type="component" value="Unassembled WGS sequence"/>
</dbReference>
<evidence type="ECO:0000256" key="4">
    <source>
        <dbReference type="ARBA" id="ARBA00022723"/>
    </source>
</evidence>
<evidence type="ECO:0000313" key="8">
    <source>
        <dbReference type="Proteomes" id="UP000309544"/>
    </source>
</evidence>
<feature type="binding site" evidence="6">
    <location>
        <position position="423"/>
    </location>
    <ligand>
        <name>Fe cation</name>
        <dbReference type="ChEBI" id="CHEBI:24875"/>
    </ligand>
</feature>
<name>A0A5C4S445_PROVB</name>
<keyword evidence="6" id="KW-0408">Iron</keyword>
<dbReference type="GO" id="GO:0008901">
    <property type="term" value="F:ferredoxin hydrogenase activity"/>
    <property type="evidence" value="ECO:0007669"/>
    <property type="project" value="InterPro"/>
</dbReference>
<feature type="binding site" evidence="6">
    <location>
        <position position="426"/>
    </location>
    <ligand>
        <name>Mg(2+)</name>
        <dbReference type="ChEBI" id="CHEBI:18420"/>
    </ligand>
</feature>
<dbReference type="RefSeq" id="WP_139626096.1">
    <property type="nucleotide sequence ID" value="NZ_VDCI01000001.1"/>
</dbReference>
<dbReference type="InterPro" id="IPR001501">
    <property type="entry name" value="Ni-dep_hyd_lsu"/>
</dbReference>
<dbReference type="Gene3D" id="1.10.645.10">
    <property type="entry name" value="Cytochrome-c3 Hydrogenase, chain B"/>
    <property type="match status" value="1"/>
</dbReference>
<accession>A0A5C4S445</accession>
<proteinExistence type="inferred from homology"/>
<organism evidence="7 8">
    <name type="scientific">Prosthecochloris vibrioformis</name>
    <name type="common">Chlorobium vibrioforme</name>
    <dbReference type="NCBI Taxonomy" id="1098"/>
    <lineage>
        <taxon>Bacteria</taxon>
        <taxon>Pseudomonadati</taxon>
        <taxon>Chlorobiota</taxon>
        <taxon>Chlorobiia</taxon>
        <taxon>Chlorobiales</taxon>
        <taxon>Chlorobiaceae</taxon>
        <taxon>Prosthecochloris</taxon>
    </lineage>
</organism>
<reference evidence="7 8" key="1">
    <citation type="submission" date="2019-05" db="EMBL/GenBank/DDBJ databases">
        <title>Draft Whole-Genome sequence of the green sulfur bacterium Prosthecochloris vibrioformis DSM 260.</title>
        <authorList>
            <person name="Meyer T.E."/>
            <person name="Kyndt J.A."/>
        </authorList>
    </citation>
    <scope>NUCLEOTIDE SEQUENCE [LARGE SCALE GENOMIC DNA]</scope>
    <source>
        <strain evidence="7 8">DSM 260</strain>
    </source>
</reference>
<gene>
    <name evidence="7" type="ORF">FGF68_01540</name>
</gene>
<evidence type="ECO:0000313" key="7">
    <source>
        <dbReference type="EMBL" id="TNJ37887.1"/>
    </source>
</evidence>
<keyword evidence="6" id="KW-0460">Magnesium</keyword>
<evidence type="ECO:0000256" key="6">
    <source>
        <dbReference type="PIRSR" id="PIRSR601501-1"/>
    </source>
</evidence>
<keyword evidence="3 6" id="KW-0533">Nickel</keyword>
<dbReference type="Pfam" id="PF00374">
    <property type="entry name" value="NiFeSe_Hases"/>
    <property type="match status" value="2"/>
</dbReference>
<evidence type="ECO:0000256" key="2">
    <source>
        <dbReference type="ARBA" id="ARBA00009292"/>
    </source>
</evidence>
<dbReference type="SUPFAM" id="SSF56762">
    <property type="entry name" value="HydB/Nqo4-like"/>
    <property type="match status" value="1"/>
</dbReference>
<evidence type="ECO:0000256" key="1">
    <source>
        <dbReference type="ARBA" id="ARBA00001967"/>
    </source>
</evidence>
<dbReference type="AlphaFoldDB" id="A0A5C4S445"/>
<evidence type="ECO:0000256" key="5">
    <source>
        <dbReference type="ARBA" id="ARBA00023002"/>
    </source>
</evidence>
<dbReference type="PANTHER" id="PTHR43600">
    <property type="entry name" value="COENZYME F420 HYDROGENASE, SUBUNIT ALPHA"/>
    <property type="match status" value="1"/>
</dbReference>
<comment type="cofactor">
    <cofactor evidence="1 6">
        <name>Ni(2+)</name>
        <dbReference type="ChEBI" id="CHEBI:49786"/>
    </cofactor>
</comment>
<feature type="binding site" evidence="6">
    <location>
        <position position="66"/>
    </location>
    <ligand>
        <name>Ni(2+)</name>
        <dbReference type="ChEBI" id="CHEBI:49786"/>
    </ligand>
</feature>
<protein>
    <submittedName>
        <fullName evidence="7">Ni/Fe hydrogenase subunit alpha</fullName>
    </submittedName>
</protein>
<comment type="cofactor">
    <cofactor evidence="6">
        <name>Fe cation</name>
        <dbReference type="ChEBI" id="CHEBI:24875"/>
    </cofactor>
</comment>
<dbReference type="GO" id="GO:0016151">
    <property type="term" value="F:nickel cation binding"/>
    <property type="evidence" value="ECO:0007669"/>
    <property type="project" value="InterPro"/>
</dbReference>
<evidence type="ECO:0000256" key="3">
    <source>
        <dbReference type="ARBA" id="ARBA00022596"/>
    </source>
</evidence>
<comment type="similarity">
    <text evidence="2">Belongs to the [NiFe]/[NiFeSe] hydrogenase large subunit family.</text>
</comment>
<dbReference type="InterPro" id="IPR029014">
    <property type="entry name" value="NiFe-Hase_large"/>
</dbReference>
<feature type="binding site" evidence="6">
    <location>
        <position position="69"/>
    </location>
    <ligand>
        <name>Fe cation</name>
        <dbReference type="ChEBI" id="CHEBI:24875"/>
    </ligand>
</feature>
<feature type="binding site" evidence="6">
    <location>
        <position position="47"/>
    </location>
    <ligand>
        <name>Mg(2+)</name>
        <dbReference type="ChEBI" id="CHEBI:18420"/>
    </ligand>
</feature>
<keyword evidence="8" id="KW-1185">Reference proteome</keyword>
<dbReference type="PANTHER" id="PTHR43600:SF2">
    <property type="entry name" value="F420-NON-REDUCING HYDROGENASE VHU SUBUNIT A"/>
    <property type="match status" value="1"/>
</dbReference>
<dbReference type="PROSITE" id="PS00508">
    <property type="entry name" value="NI_HGENASE_L_2"/>
    <property type="match status" value="1"/>
</dbReference>
<dbReference type="InterPro" id="IPR018194">
    <property type="entry name" value="Ni-dep_hyd_lsu_Ni_BS"/>
</dbReference>
<dbReference type="EMBL" id="VDCI01000001">
    <property type="protein sequence ID" value="TNJ37887.1"/>
    <property type="molecule type" value="Genomic_DNA"/>
</dbReference>